<sequence>MTGMLSYLIRHHTSLLSRTILLSRGVDAPEIEPDWLLPVCYIADCGAAPAIEPDWPLPMCYVADCGAASEIKPDWPLPMRCVADYGAAYEPSQFRSSNALERPANRCSA</sequence>
<evidence type="ECO:0000313" key="2">
    <source>
        <dbReference type="Proteomes" id="UP000078492"/>
    </source>
</evidence>
<reference evidence="1 2" key="1">
    <citation type="submission" date="2015-09" db="EMBL/GenBank/DDBJ databases">
        <title>Trachymyrmex cornetzi WGS genome.</title>
        <authorList>
            <person name="Nygaard S."/>
            <person name="Hu H."/>
            <person name="Boomsma J."/>
            <person name="Zhang G."/>
        </authorList>
    </citation>
    <scope>NUCLEOTIDE SEQUENCE [LARGE SCALE GENOMIC DNA]</scope>
    <source>
        <strain evidence="1">Tcor2-1</strain>
        <tissue evidence="1">Whole body</tissue>
    </source>
</reference>
<organism evidence="1 2">
    <name type="scientific">Trachymyrmex cornetzi</name>
    <dbReference type="NCBI Taxonomy" id="471704"/>
    <lineage>
        <taxon>Eukaryota</taxon>
        <taxon>Metazoa</taxon>
        <taxon>Ecdysozoa</taxon>
        <taxon>Arthropoda</taxon>
        <taxon>Hexapoda</taxon>
        <taxon>Insecta</taxon>
        <taxon>Pterygota</taxon>
        <taxon>Neoptera</taxon>
        <taxon>Endopterygota</taxon>
        <taxon>Hymenoptera</taxon>
        <taxon>Apocrita</taxon>
        <taxon>Aculeata</taxon>
        <taxon>Formicoidea</taxon>
        <taxon>Formicidae</taxon>
        <taxon>Myrmicinae</taxon>
        <taxon>Trachymyrmex</taxon>
    </lineage>
</organism>
<evidence type="ECO:0000313" key="1">
    <source>
        <dbReference type="EMBL" id="KYN22423.1"/>
    </source>
</evidence>
<dbReference type="AlphaFoldDB" id="A0A151JBC2"/>
<gene>
    <name evidence="1" type="ORF">ALC57_05185</name>
</gene>
<accession>A0A151JBC2</accession>
<proteinExistence type="predicted"/>
<protein>
    <submittedName>
        <fullName evidence="1">Uncharacterized protein</fullName>
    </submittedName>
</protein>
<dbReference type="EMBL" id="KQ979154">
    <property type="protein sequence ID" value="KYN22423.1"/>
    <property type="molecule type" value="Genomic_DNA"/>
</dbReference>
<dbReference type="Proteomes" id="UP000078492">
    <property type="component" value="Unassembled WGS sequence"/>
</dbReference>
<keyword evidence="2" id="KW-1185">Reference proteome</keyword>
<name>A0A151JBC2_9HYME</name>